<keyword evidence="3" id="KW-1185">Reference proteome</keyword>
<sequence length="194" mass="21444">MASSKMAIEKMEFRQGYSNVWHTELMDTMNEDCAFCCYAAICAPCASYGLRKRALYNDMSSDELQELARILDCIADSVYCTVCACMQTQHKLEMDKRDGKFGPQPVMLVPPIQQMSRMDQPIPPTVGYPPPPAAAGVGQPYYPPPPLTAGYPVMGYPPPPPGPLHHHPNAPMPPQEQHPPSSSFDPNPNSKHKN</sequence>
<evidence type="ECO:0000313" key="3">
    <source>
        <dbReference type="Proteomes" id="UP000634136"/>
    </source>
</evidence>
<feature type="region of interest" description="Disordered" evidence="1">
    <location>
        <begin position="148"/>
        <end position="194"/>
    </location>
</feature>
<dbReference type="PANTHER" id="PTHR31152:SF1">
    <property type="entry name" value="PLAC8 FAMILY PROTEIN"/>
    <property type="match status" value="1"/>
</dbReference>
<name>A0A834W6T2_9FABA</name>
<organism evidence="2 3">
    <name type="scientific">Senna tora</name>
    <dbReference type="NCBI Taxonomy" id="362788"/>
    <lineage>
        <taxon>Eukaryota</taxon>
        <taxon>Viridiplantae</taxon>
        <taxon>Streptophyta</taxon>
        <taxon>Embryophyta</taxon>
        <taxon>Tracheophyta</taxon>
        <taxon>Spermatophyta</taxon>
        <taxon>Magnoliopsida</taxon>
        <taxon>eudicotyledons</taxon>
        <taxon>Gunneridae</taxon>
        <taxon>Pentapetalae</taxon>
        <taxon>rosids</taxon>
        <taxon>fabids</taxon>
        <taxon>Fabales</taxon>
        <taxon>Fabaceae</taxon>
        <taxon>Caesalpinioideae</taxon>
        <taxon>Cassia clade</taxon>
        <taxon>Senna</taxon>
    </lineage>
</organism>
<protein>
    <submittedName>
        <fullName evidence="2">Trithorax group protein osa-like</fullName>
    </submittedName>
</protein>
<accession>A0A834W6T2</accession>
<evidence type="ECO:0000256" key="1">
    <source>
        <dbReference type="SAM" id="MobiDB-lite"/>
    </source>
</evidence>
<reference evidence="2" key="1">
    <citation type="submission" date="2020-09" db="EMBL/GenBank/DDBJ databases">
        <title>Genome-Enabled Discovery of Anthraquinone Biosynthesis in Senna tora.</title>
        <authorList>
            <person name="Kang S.-H."/>
            <person name="Pandey R.P."/>
            <person name="Lee C.-M."/>
            <person name="Sim J.-S."/>
            <person name="Jeong J.-T."/>
            <person name="Choi B.-S."/>
            <person name="Jung M."/>
            <person name="Ginzburg D."/>
            <person name="Zhao K."/>
            <person name="Won S.Y."/>
            <person name="Oh T.-J."/>
            <person name="Yu Y."/>
            <person name="Kim N.-H."/>
            <person name="Lee O.R."/>
            <person name="Lee T.-H."/>
            <person name="Bashyal P."/>
            <person name="Kim T.-S."/>
            <person name="Lee W.-H."/>
            <person name="Kawkins C."/>
            <person name="Kim C.-K."/>
            <person name="Kim J.S."/>
            <person name="Ahn B.O."/>
            <person name="Rhee S.Y."/>
            <person name="Sohng J.K."/>
        </authorList>
    </citation>
    <scope>NUCLEOTIDE SEQUENCE</scope>
    <source>
        <tissue evidence="2">Leaf</tissue>
    </source>
</reference>
<dbReference type="OrthoDB" id="998115at2759"/>
<dbReference type="EMBL" id="JAAIUW010000011">
    <property type="protein sequence ID" value="KAF7810453.1"/>
    <property type="molecule type" value="Genomic_DNA"/>
</dbReference>
<dbReference type="Proteomes" id="UP000634136">
    <property type="component" value="Unassembled WGS sequence"/>
</dbReference>
<evidence type="ECO:0000313" key="2">
    <source>
        <dbReference type="EMBL" id="KAF7810453.1"/>
    </source>
</evidence>
<feature type="compositionally biased region" description="Low complexity" evidence="1">
    <location>
        <begin position="179"/>
        <end position="194"/>
    </location>
</feature>
<proteinExistence type="predicted"/>
<dbReference type="AlphaFoldDB" id="A0A834W6T2"/>
<gene>
    <name evidence="2" type="ORF">G2W53_037196</name>
</gene>
<comment type="caution">
    <text evidence="2">The sequence shown here is derived from an EMBL/GenBank/DDBJ whole genome shotgun (WGS) entry which is preliminary data.</text>
</comment>
<dbReference type="PANTHER" id="PTHR31152">
    <property type="entry name" value="PLAC8 FAMILY PROTEIN"/>
    <property type="match status" value="1"/>
</dbReference>